<feature type="chain" id="PRO_5023096950" evidence="1">
    <location>
        <begin position="23"/>
        <end position="179"/>
    </location>
</feature>
<dbReference type="Gene3D" id="1.20.1260.10">
    <property type="match status" value="1"/>
</dbReference>
<dbReference type="EMBL" id="VDFV01000043">
    <property type="protein sequence ID" value="TNC64236.1"/>
    <property type="molecule type" value="Genomic_DNA"/>
</dbReference>
<dbReference type="PANTHER" id="PTHR38593">
    <property type="entry name" value="BLR2558 PROTEIN"/>
    <property type="match status" value="1"/>
</dbReference>
<dbReference type="Pfam" id="PF13628">
    <property type="entry name" value="DUF4142"/>
    <property type="match status" value="1"/>
</dbReference>
<dbReference type="RefSeq" id="WP_139083195.1">
    <property type="nucleotide sequence ID" value="NZ_VDFV01000043.1"/>
</dbReference>
<dbReference type="Proteomes" id="UP000305709">
    <property type="component" value="Unassembled WGS sequence"/>
</dbReference>
<protein>
    <submittedName>
        <fullName evidence="3">DUF4142 domain-containing protein</fullName>
    </submittedName>
</protein>
<keyword evidence="1" id="KW-0732">Signal</keyword>
<evidence type="ECO:0000256" key="1">
    <source>
        <dbReference type="SAM" id="SignalP"/>
    </source>
</evidence>
<evidence type="ECO:0000313" key="3">
    <source>
        <dbReference type="EMBL" id="TNC64236.1"/>
    </source>
</evidence>
<accession>A0A5C4NAD9</accession>
<feature type="domain" description="DUF4142" evidence="2">
    <location>
        <begin position="36"/>
        <end position="166"/>
    </location>
</feature>
<keyword evidence="4" id="KW-1185">Reference proteome</keyword>
<dbReference type="OrthoDB" id="7281440at2"/>
<dbReference type="InterPro" id="IPR012347">
    <property type="entry name" value="Ferritin-like"/>
</dbReference>
<feature type="signal peptide" evidence="1">
    <location>
        <begin position="1"/>
        <end position="22"/>
    </location>
</feature>
<name>A0A5C4NAD9_9RHOB</name>
<evidence type="ECO:0000259" key="2">
    <source>
        <dbReference type="Pfam" id="PF13628"/>
    </source>
</evidence>
<reference evidence="3 4" key="1">
    <citation type="submission" date="2019-06" db="EMBL/GenBank/DDBJ databases">
        <authorList>
            <person name="Jiang L."/>
        </authorList>
    </citation>
    <scope>NUCLEOTIDE SEQUENCE [LARGE SCALE GENOMIC DNA]</scope>
    <source>
        <strain evidence="3 4">YIM 48858</strain>
    </source>
</reference>
<proteinExistence type="predicted"/>
<dbReference type="AlphaFoldDB" id="A0A5C4NAD9"/>
<dbReference type="InterPro" id="IPR025419">
    <property type="entry name" value="DUF4142"/>
</dbReference>
<gene>
    <name evidence="3" type="ORF">FHG71_18575</name>
</gene>
<dbReference type="PANTHER" id="PTHR38593:SF1">
    <property type="entry name" value="BLR2558 PROTEIN"/>
    <property type="match status" value="1"/>
</dbReference>
<organism evidence="3 4">
    <name type="scientific">Rubellimicrobium roseum</name>
    <dbReference type="NCBI Taxonomy" id="687525"/>
    <lineage>
        <taxon>Bacteria</taxon>
        <taxon>Pseudomonadati</taxon>
        <taxon>Pseudomonadota</taxon>
        <taxon>Alphaproteobacteria</taxon>
        <taxon>Rhodobacterales</taxon>
        <taxon>Roseobacteraceae</taxon>
        <taxon>Rubellimicrobium</taxon>
    </lineage>
</organism>
<sequence length="179" mass="19377">MPNLPSAALAVLLTMAPLAVTAQETSEQATGMADVDEFAQAAAQGNLAEVQMSALALQKTNDRRVEEYAWTMLDHHGRAMGDLAESLGEGAALLPSEPSPEQAATLEEMRALEGTEFDEAYLAHQLEAHRAAIALYEQGEQVSDERVATYARTTLPTLRAHLETAQIWQAQPPEPLPQE</sequence>
<comment type="caution">
    <text evidence="3">The sequence shown here is derived from an EMBL/GenBank/DDBJ whole genome shotgun (WGS) entry which is preliminary data.</text>
</comment>
<evidence type="ECO:0000313" key="4">
    <source>
        <dbReference type="Proteomes" id="UP000305709"/>
    </source>
</evidence>